<keyword evidence="2 5" id="KW-0812">Transmembrane</keyword>
<evidence type="ECO:0000313" key="8">
    <source>
        <dbReference type="Proteomes" id="UP000749559"/>
    </source>
</evidence>
<feature type="transmembrane region" description="Helical" evidence="5">
    <location>
        <begin position="346"/>
        <end position="367"/>
    </location>
</feature>
<feature type="transmembrane region" description="Helical" evidence="5">
    <location>
        <begin position="100"/>
        <end position="124"/>
    </location>
</feature>
<feature type="domain" description="G-protein coupled receptors family 1 profile" evidence="6">
    <location>
        <begin position="117"/>
        <end position="407"/>
    </location>
</feature>
<organism evidence="7 8">
    <name type="scientific">Owenia fusiformis</name>
    <name type="common">Polychaete worm</name>
    <dbReference type="NCBI Taxonomy" id="6347"/>
    <lineage>
        <taxon>Eukaryota</taxon>
        <taxon>Metazoa</taxon>
        <taxon>Spiralia</taxon>
        <taxon>Lophotrochozoa</taxon>
        <taxon>Annelida</taxon>
        <taxon>Polychaeta</taxon>
        <taxon>Sedentaria</taxon>
        <taxon>Canalipalpata</taxon>
        <taxon>Sabellida</taxon>
        <taxon>Oweniida</taxon>
        <taxon>Oweniidae</taxon>
        <taxon>Owenia</taxon>
    </lineage>
</organism>
<evidence type="ECO:0000256" key="1">
    <source>
        <dbReference type="ARBA" id="ARBA00004370"/>
    </source>
</evidence>
<dbReference type="PRINTS" id="PR00237">
    <property type="entry name" value="GPCRRHODOPSN"/>
</dbReference>
<proteinExistence type="predicted"/>
<comment type="caution">
    <text evidence="7">The sequence shown here is derived from an EMBL/GenBank/DDBJ whole genome shotgun (WGS) entry which is preliminary data.</text>
</comment>
<dbReference type="Gene3D" id="1.20.1070.10">
    <property type="entry name" value="Rhodopsin 7-helix transmembrane proteins"/>
    <property type="match status" value="1"/>
</dbReference>
<evidence type="ECO:0000313" key="7">
    <source>
        <dbReference type="EMBL" id="CAH1797761.1"/>
    </source>
</evidence>
<dbReference type="InterPro" id="IPR017452">
    <property type="entry name" value="GPCR_Rhodpsn_7TM"/>
</dbReference>
<keyword evidence="3 5" id="KW-1133">Transmembrane helix</keyword>
<dbReference type="AlphaFoldDB" id="A0A8S4PYB4"/>
<evidence type="ECO:0000256" key="5">
    <source>
        <dbReference type="SAM" id="Phobius"/>
    </source>
</evidence>
<protein>
    <recommendedName>
        <fullName evidence="6">G-protein coupled receptors family 1 profile domain-containing protein</fullName>
    </recommendedName>
</protein>
<dbReference type="OrthoDB" id="10033446at2759"/>
<dbReference type="PROSITE" id="PS50262">
    <property type="entry name" value="G_PROTEIN_RECEP_F1_2"/>
    <property type="match status" value="1"/>
</dbReference>
<dbReference type="InterPro" id="IPR000276">
    <property type="entry name" value="GPCR_Rhodpsn"/>
</dbReference>
<feature type="transmembrane region" description="Helical" evidence="5">
    <location>
        <begin position="387"/>
        <end position="409"/>
    </location>
</feature>
<dbReference type="PANTHER" id="PTHR46641:SF2">
    <property type="entry name" value="FMRFAMIDE RECEPTOR"/>
    <property type="match status" value="1"/>
</dbReference>
<sequence length="468" mass="53014">MMGNLRAGGCFILINFLRYYPGFIFANDAIDYKNNTLANASRDNGILDTATMQYEFKSDNGETSSIHQNISFDGDSLGRNASEGNHRKCHPGPLRIRVEFWGRGVVIPIICIIGIICSITNLTVLTRPKMINPTNIFLIGLDVSDLGALITLALYYIYFYSSGRWLLIETGSLEWLHTVPFLPWRFFFGIYQIPTNIFVTASNTSALSVSIFRYIAVGFPIKAQTVCTMKTAKCITVCIFIWAVVLNIPEFFLKQIAEGTIANNFTGKYMDYTKLFENRTFQSTYHPLKVLLNILIPWIACLVLSILLISNLSKRINNAQKRRSKSLLAADKCKEKGNRERQKDRITVTLIAINLSFLICETPGAVWSMLYLTITDPEILLCDQFQIARIVMDILAVFNFGLNFFIYLFTNMDFRKTLQEMYCGWFRVCQFRVSQSVGKNMQTTTYKGNSQLVVSNGQQSPGSGTTQL</sequence>
<accession>A0A8S4PYB4</accession>
<feature type="transmembrane region" description="Helical" evidence="5">
    <location>
        <begin position="290"/>
        <end position="313"/>
    </location>
</feature>
<keyword evidence="4 5" id="KW-0472">Membrane</keyword>
<name>A0A8S4PYB4_OWEFU</name>
<dbReference type="Pfam" id="PF00001">
    <property type="entry name" value="7tm_1"/>
    <property type="match status" value="1"/>
</dbReference>
<reference evidence="7" key="1">
    <citation type="submission" date="2022-03" db="EMBL/GenBank/DDBJ databases">
        <authorList>
            <person name="Martin C."/>
        </authorList>
    </citation>
    <scope>NUCLEOTIDE SEQUENCE</scope>
</reference>
<comment type="subcellular location">
    <subcellularLocation>
        <location evidence="1">Membrane</location>
    </subcellularLocation>
</comment>
<dbReference type="CDD" id="cd14978">
    <property type="entry name" value="7tmA_FMRFamide_R-like"/>
    <property type="match status" value="1"/>
</dbReference>
<evidence type="ECO:0000256" key="2">
    <source>
        <dbReference type="ARBA" id="ARBA00022692"/>
    </source>
</evidence>
<evidence type="ECO:0000259" key="6">
    <source>
        <dbReference type="PROSITE" id="PS50262"/>
    </source>
</evidence>
<dbReference type="PANTHER" id="PTHR46641">
    <property type="entry name" value="FMRFAMIDE RECEPTOR-RELATED"/>
    <property type="match status" value="1"/>
</dbReference>
<feature type="transmembrane region" description="Helical" evidence="5">
    <location>
        <begin position="136"/>
        <end position="158"/>
    </location>
</feature>
<dbReference type="Proteomes" id="UP000749559">
    <property type="component" value="Unassembled WGS sequence"/>
</dbReference>
<dbReference type="GO" id="GO:0004930">
    <property type="term" value="F:G protein-coupled receptor activity"/>
    <property type="evidence" value="ECO:0007669"/>
    <property type="project" value="InterPro"/>
</dbReference>
<dbReference type="GO" id="GO:0016020">
    <property type="term" value="C:membrane"/>
    <property type="evidence" value="ECO:0007669"/>
    <property type="project" value="UniProtKB-SubCell"/>
</dbReference>
<dbReference type="InterPro" id="IPR052954">
    <property type="entry name" value="GPCR-Ligand_Int"/>
</dbReference>
<evidence type="ECO:0000256" key="3">
    <source>
        <dbReference type="ARBA" id="ARBA00022989"/>
    </source>
</evidence>
<dbReference type="EMBL" id="CAIIXF020000010">
    <property type="protein sequence ID" value="CAH1797761.1"/>
    <property type="molecule type" value="Genomic_DNA"/>
</dbReference>
<dbReference type="SUPFAM" id="SSF81321">
    <property type="entry name" value="Family A G protein-coupled receptor-like"/>
    <property type="match status" value="1"/>
</dbReference>
<gene>
    <name evidence="7" type="ORF">OFUS_LOCUS21988</name>
</gene>
<keyword evidence="8" id="KW-1185">Reference proteome</keyword>
<evidence type="ECO:0000256" key="4">
    <source>
        <dbReference type="ARBA" id="ARBA00023136"/>
    </source>
</evidence>
<feature type="transmembrane region" description="Helical" evidence="5">
    <location>
        <begin position="197"/>
        <end position="219"/>
    </location>
</feature>
<feature type="transmembrane region" description="Helical" evidence="5">
    <location>
        <begin position="231"/>
        <end position="248"/>
    </location>
</feature>